<dbReference type="AlphaFoldDB" id="K0T7A5"/>
<feature type="region of interest" description="Disordered" evidence="1">
    <location>
        <begin position="1"/>
        <end position="21"/>
    </location>
</feature>
<sequence>FQQAGTANPVPPSSRTPIGSVKNEWIWAEESNSRRGKPRSKRRFYLAFTLTKLSKDRASSGPNLTEVLGRVVLEGLGEPSRLRVRVPKALKRGGGEGPLRLPSVLCSSPVNHLASMHNKVSRNLSSSRSSIRGQSQCFYIRERPRRSGQLYELIDAPMGPDTGEGGGFLRMGHRGVHTVPGVGRESNGLEFEIARSRTGDDGGSEALPVYHWNKAITSDRPLRHFEARSRPSPSFSTSVCVGRLFLCSETTVRPWSPGA</sequence>
<protein>
    <submittedName>
        <fullName evidence="2">Uncharacterized protein</fullName>
    </submittedName>
</protein>
<feature type="non-terminal residue" evidence="2">
    <location>
        <position position="1"/>
    </location>
</feature>
<gene>
    <name evidence="2" type="ORF">THAOC_12756</name>
</gene>
<name>K0T7A5_THAOC</name>
<evidence type="ECO:0000313" key="3">
    <source>
        <dbReference type="Proteomes" id="UP000266841"/>
    </source>
</evidence>
<evidence type="ECO:0000313" key="2">
    <source>
        <dbReference type="EMBL" id="EJK66332.1"/>
    </source>
</evidence>
<proteinExistence type="predicted"/>
<evidence type="ECO:0000256" key="1">
    <source>
        <dbReference type="SAM" id="MobiDB-lite"/>
    </source>
</evidence>
<reference evidence="2 3" key="1">
    <citation type="journal article" date="2012" name="Genome Biol.">
        <title>Genome and low-iron response of an oceanic diatom adapted to chronic iron limitation.</title>
        <authorList>
            <person name="Lommer M."/>
            <person name="Specht M."/>
            <person name="Roy A.S."/>
            <person name="Kraemer L."/>
            <person name="Andreson R."/>
            <person name="Gutowska M.A."/>
            <person name="Wolf J."/>
            <person name="Bergner S.V."/>
            <person name="Schilhabel M.B."/>
            <person name="Klostermeier U.C."/>
            <person name="Beiko R.G."/>
            <person name="Rosenstiel P."/>
            <person name="Hippler M."/>
            <person name="Laroche J."/>
        </authorList>
    </citation>
    <scope>NUCLEOTIDE SEQUENCE [LARGE SCALE GENOMIC DNA]</scope>
    <source>
        <strain evidence="2 3">CCMP1005</strain>
    </source>
</reference>
<organism evidence="2 3">
    <name type="scientific">Thalassiosira oceanica</name>
    <name type="common">Marine diatom</name>
    <dbReference type="NCBI Taxonomy" id="159749"/>
    <lineage>
        <taxon>Eukaryota</taxon>
        <taxon>Sar</taxon>
        <taxon>Stramenopiles</taxon>
        <taxon>Ochrophyta</taxon>
        <taxon>Bacillariophyta</taxon>
        <taxon>Coscinodiscophyceae</taxon>
        <taxon>Thalassiosirophycidae</taxon>
        <taxon>Thalassiosirales</taxon>
        <taxon>Thalassiosiraceae</taxon>
        <taxon>Thalassiosira</taxon>
    </lineage>
</organism>
<keyword evidence="3" id="KW-1185">Reference proteome</keyword>
<dbReference type="EMBL" id="AGNL01015072">
    <property type="protein sequence ID" value="EJK66332.1"/>
    <property type="molecule type" value="Genomic_DNA"/>
</dbReference>
<comment type="caution">
    <text evidence="2">The sequence shown here is derived from an EMBL/GenBank/DDBJ whole genome shotgun (WGS) entry which is preliminary data.</text>
</comment>
<accession>K0T7A5</accession>
<dbReference type="Proteomes" id="UP000266841">
    <property type="component" value="Unassembled WGS sequence"/>
</dbReference>